<proteinExistence type="predicted"/>
<protein>
    <submittedName>
        <fullName evidence="1">Uncharacterized protein</fullName>
    </submittedName>
</protein>
<dbReference type="RefSeq" id="WP_147210291.1">
    <property type="nucleotide sequence ID" value="NZ_BJYM01000007.1"/>
</dbReference>
<dbReference type="AlphaFoldDB" id="A0A511ZIP4"/>
<dbReference type="OrthoDB" id="2618645at2"/>
<evidence type="ECO:0000313" key="1">
    <source>
        <dbReference type="EMBL" id="GEN87316.1"/>
    </source>
</evidence>
<evidence type="ECO:0000313" key="2">
    <source>
        <dbReference type="Proteomes" id="UP000321558"/>
    </source>
</evidence>
<keyword evidence="2" id="KW-1185">Reference proteome</keyword>
<sequence>MVNIHDAKINEHVELPDEGIIHPENHFIDDLSKIKHDSPELLEKAKKLTDLYPGDLFAKGYNFGVTNDPKNGTVVIKVVGWDKALKSMKYVLFNAETGEFYSEFEREQYR</sequence>
<reference evidence="1 2" key="1">
    <citation type="submission" date="2019-07" db="EMBL/GenBank/DDBJ databases">
        <title>Whole genome shotgun sequence of Oceanobacillus sojae NBRC 105379.</title>
        <authorList>
            <person name="Hosoyama A."/>
            <person name="Uohara A."/>
            <person name="Ohji S."/>
            <person name="Ichikawa N."/>
        </authorList>
    </citation>
    <scope>NUCLEOTIDE SEQUENCE [LARGE SCALE GENOMIC DNA]</scope>
    <source>
        <strain evidence="1 2">NBRC 105379</strain>
    </source>
</reference>
<dbReference type="EMBL" id="BJYM01000007">
    <property type="protein sequence ID" value="GEN87316.1"/>
    <property type="molecule type" value="Genomic_DNA"/>
</dbReference>
<organism evidence="1 2">
    <name type="scientific">Oceanobacillus sojae</name>
    <dbReference type="NCBI Taxonomy" id="582851"/>
    <lineage>
        <taxon>Bacteria</taxon>
        <taxon>Bacillati</taxon>
        <taxon>Bacillota</taxon>
        <taxon>Bacilli</taxon>
        <taxon>Bacillales</taxon>
        <taxon>Bacillaceae</taxon>
        <taxon>Oceanobacillus</taxon>
    </lineage>
</organism>
<gene>
    <name evidence="1" type="ORF">OSO01_20550</name>
</gene>
<comment type="caution">
    <text evidence="1">The sequence shown here is derived from an EMBL/GenBank/DDBJ whole genome shotgun (WGS) entry which is preliminary data.</text>
</comment>
<dbReference type="Proteomes" id="UP000321558">
    <property type="component" value="Unassembled WGS sequence"/>
</dbReference>
<accession>A0A511ZIP4</accession>
<name>A0A511ZIP4_9BACI</name>